<keyword evidence="2" id="KW-1185">Reference proteome</keyword>
<organism evidence="1 2">
    <name type="scientific">Diatraea saccharalis</name>
    <name type="common">sugarcane borer</name>
    <dbReference type="NCBI Taxonomy" id="40085"/>
    <lineage>
        <taxon>Eukaryota</taxon>
        <taxon>Metazoa</taxon>
        <taxon>Ecdysozoa</taxon>
        <taxon>Arthropoda</taxon>
        <taxon>Hexapoda</taxon>
        <taxon>Insecta</taxon>
        <taxon>Pterygota</taxon>
        <taxon>Neoptera</taxon>
        <taxon>Endopterygota</taxon>
        <taxon>Lepidoptera</taxon>
        <taxon>Glossata</taxon>
        <taxon>Ditrysia</taxon>
        <taxon>Pyraloidea</taxon>
        <taxon>Crambidae</taxon>
        <taxon>Crambinae</taxon>
        <taxon>Diatraea</taxon>
    </lineage>
</organism>
<name>A0A9N9R9U9_9NEOP</name>
<proteinExistence type="predicted"/>
<evidence type="ECO:0008006" key="3">
    <source>
        <dbReference type="Google" id="ProtNLM"/>
    </source>
</evidence>
<protein>
    <recommendedName>
        <fullName evidence="3">Integrase catalytic domain-containing protein</fullName>
    </recommendedName>
</protein>
<accession>A0A9N9R9U9</accession>
<evidence type="ECO:0000313" key="1">
    <source>
        <dbReference type="EMBL" id="CAG9792427.1"/>
    </source>
</evidence>
<dbReference type="AlphaFoldDB" id="A0A9N9R9U9"/>
<gene>
    <name evidence="1" type="ORF">DIATSA_LOCUS9956</name>
</gene>
<reference evidence="1" key="2">
    <citation type="submission" date="2022-10" db="EMBL/GenBank/DDBJ databases">
        <authorList>
            <consortium name="ENA_rothamsted_submissions"/>
            <consortium name="culmorum"/>
            <person name="King R."/>
        </authorList>
    </citation>
    <scope>NUCLEOTIDE SEQUENCE</scope>
</reference>
<reference evidence="1" key="1">
    <citation type="submission" date="2021-12" db="EMBL/GenBank/DDBJ databases">
        <authorList>
            <person name="King R."/>
        </authorList>
    </citation>
    <scope>NUCLEOTIDE SEQUENCE</scope>
</reference>
<dbReference type="EMBL" id="OU893335">
    <property type="protein sequence ID" value="CAG9792427.1"/>
    <property type="molecule type" value="Genomic_DNA"/>
</dbReference>
<evidence type="ECO:0000313" key="2">
    <source>
        <dbReference type="Proteomes" id="UP001153714"/>
    </source>
</evidence>
<dbReference type="OrthoDB" id="2499658at2759"/>
<sequence>MTTLRSKFYESQDKKSTFFDYDKTKFDFYVQMNDIISENDKKIPSEQIQIWTKKTINACIEDILLEDMHEVLHRIYSTTVIKGERKLFKNGLEIITWDNCFDIILDVHRKEGHNKNWQSNYEKVSEKYVISEICFATLVQACTVCRDVIHPISNPIQFNKKCQVYTLCMESQPDPPFDKIILLVDRMTSFVHLRPVIGSDKQYIATELLKIFTDFGVPLELMTYETLYLNEISDIIQNILGVKIMVTIDKNDLNDLTTNWKDRAYILLKEWLDVTGSSKWSLGCHFVQWQMNTNIGVYVRTPFELVFEHKENFAPKERRRNIPI</sequence>
<dbReference type="Proteomes" id="UP001153714">
    <property type="component" value="Chromosome 4"/>
</dbReference>